<dbReference type="EMBL" id="BAAAOH010000001">
    <property type="protein sequence ID" value="GAA1995348.1"/>
    <property type="molecule type" value="Genomic_DNA"/>
</dbReference>
<dbReference type="PANTHER" id="PTHR43130:SF3">
    <property type="entry name" value="HTH-TYPE TRANSCRIPTIONAL REGULATOR RV1931C"/>
    <property type="match status" value="1"/>
</dbReference>
<name>A0ABN2SZJ9_9MICO</name>
<organism evidence="3 4">
    <name type="scientific">Microbacterium pumilum</name>
    <dbReference type="NCBI Taxonomy" id="344165"/>
    <lineage>
        <taxon>Bacteria</taxon>
        <taxon>Bacillati</taxon>
        <taxon>Actinomycetota</taxon>
        <taxon>Actinomycetes</taxon>
        <taxon>Micrococcales</taxon>
        <taxon>Microbacteriaceae</taxon>
        <taxon>Microbacterium</taxon>
    </lineage>
</organism>
<dbReference type="SUPFAM" id="SSF52317">
    <property type="entry name" value="Class I glutamine amidotransferase-like"/>
    <property type="match status" value="1"/>
</dbReference>
<evidence type="ECO:0000313" key="4">
    <source>
        <dbReference type="Proteomes" id="UP001500326"/>
    </source>
</evidence>
<dbReference type="InterPro" id="IPR029062">
    <property type="entry name" value="Class_I_gatase-like"/>
</dbReference>
<dbReference type="RefSeq" id="WP_344065127.1">
    <property type="nucleotide sequence ID" value="NZ_BAAAOH010000001.1"/>
</dbReference>
<dbReference type="Gene3D" id="3.40.50.880">
    <property type="match status" value="1"/>
</dbReference>
<reference evidence="3 4" key="1">
    <citation type="journal article" date="2019" name="Int. J. Syst. Evol. Microbiol.">
        <title>The Global Catalogue of Microorganisms (GCM) 10K type strain sequencing project: providing services to taxonomists for standard genome sequencing and annotation.</title>
        <authorList>
            <consortium name="The Broad Institute Genomics Platform"/>
            <consortium name="The Broad Institute Genome Sequencing Center for Infectious Disease"/>
            <person name="Wu L."/>
            <person name="Ma J."/>
        </authorList>
    </citation>
    <scope>NUCLEOTIDE SEQUENCE [LARGE SCALE GENOMIC DNA]</scope>
    <source>
        <strain evidence="3 4">JCM 14902</strain>
    </source>
</reference>
<evidence type="ECO:0000256" key="1">
    <source>
        <dbReference type="SAM" id="Phobius"/>
    </source>
</evidence>
<gene>
    <name evidence="3" type="ORF">GCM10009777_34360</name>
</gene>
<dbReference type="Pfam" id="PF01965">
    <property type="entry name" value="DJ-1_PfpI"/>
    <property type="match status" value="1"/>
</dbReference>
<dbReference type="InterPro" id="IPR002818">
    <property type="entry name" value="DJ-1/PfpI"/>
</dbReference>
<evidence type="ECO:0000313" key="3">
    <source>
        <dbReference type="EMBL" id="GAA1995348.1"/>
    </source>
</evidence>
<keyword evidence="4" id="KW-1185">Reference proteome</keyword>
<sequence>MARIFRRIGMIALSAVIAVVSFAAIVVAGIVQSGQPSSAAISPSEPVPITAQHVAAPAELRPLVVAVVLGQSGTDAADALAPYEVLTSSPAFTVYTVAAATQPAALDGGMAIAPDHTFADVESGAAPAPDLIVVPAVNLPDGPEEQAAREFIATRYAAGARVLGICAGSRLLAASGILDGSTATSHWSRIGALEESRPAVTWVRGERYVQDGRITTTGGVTSGIPGTLKVIADMAGPAEATRVGSEVAYPGWSLDGPTRMPAQSFGTEDAGVLLNTAFPWSRPTITVELPEGVGEIDAAALFEVYTYSQAVSTNAVSATGTVHTRHGLTIRTGRTGEDTDTATLVAGSLVGRAGFGGFDAAIEQLARTTSREIAVSVGKMLEYPLDRTTLSDAPAPDSWRAPALLATAVLLAAAFGGIPWAVRRTAVRRRP</sequence>
<keyword evidence="1" id="KW-1133">Transmembrane helix</keyword>
<dbReference type="Proteomes" id="UP001500326">
    <property type="component" value="Unassembled WGS sequence"/>
</dbReference>
<dbReference type="InterPro" id="IPR052158">
    <property type="entry name" value="INH-QAR"/>
</dbReference>
<comment type="caution">
    <text evidence="3">The sequence shown here is derived from an EMBL/GenBank/DDBJ whole genome shotgun (WGS) entry which is preliminary data.</text>
</comment>
<accession>A0ABN2SZJ9</accession>
<proteinExistence type="predicted"/>
<feature type="domain" description="DJ-1/PfpI" evidence="2">
    <location>
        <begin position="66"/>
        <end position="228"/>
    </location>
</feature>
<evidence type="ECO:0000259" key="2">
    <source>
        <dbReference type="Pfam" id="PF01965"/>
    </source>
</evidence>
<keyword evidence="1" id="KW-0812">Transmembrane</keyword>
<feature type="transmembrane region" description="Helical" evidence="1">
    <location>
        <begin position="399"/>
        <end position="422"/>
    </location>
</feature>
<keyword evidence="1" id="KW-0472">Membrane</keyword>
<protein>
    <submittedName>
        <fullName evidence="3">DJ-1/PfpI family protein</fullName>
    </submittedName>
</protein>
<dbReference type="PANTHER" id="PTHR43130">
    <property type="entry name" value="ARAC-FAMILY TRANSCRIPTIONAL REGULATOR"/>
    <property type="match status" value="1"/>
</dbReference>